<protein>
    <submittedName>
        <fullName evidence="1">Uncharacterized protein</fullName>
    </submittedName>
</protein>
<evidence type="ECO:0000313" key="1">
    <source>
        <dbReference type="EMBL" id="QBP11102.1"/>
    </source>
</evidence>
<dbReference type="RefSeq" id="WP_017511761.1">
    <property type="nucleotide sequence ID" value="NZ_CP026544.1"/>
</dbReference>
<evidence type="ECO:0000313" key="2">
    <source>
        <dbReference type="Proteomes" id="UP000253772"/>
    </source>
</evidence>
<dbReference type="EMBL" id="CP037900">
    <property type="protein sequence ID" value="QBP11102.1"/>
    <property type="molecule type" value="Genomic_DNA"/>
</dbReference>
<sequence length="201" mass="21841">MISFSGRHIRAGLLLTAVCLALSACKTTDKGLPKDEEQAADTPTGDGQPASSWLNPFADKPFKEGATTLPALPRDQDLIPFSVNGGSSFRFAVDPKSVSVGDDNVVRFTVVITSSGGGRNVTYEGIRCDAFERRLYATLPKGATEWVPNRGEDRDMWRRMETGVRNAYAATLATDYFCEGRTVAGKADKLIRDLKAYAPSR</sequence>
<dbReference type="AlphaFoldDB" id="A0A2L0XAC5"/>
<name>A0A2L0XAC5_9BURK</name>
<accession>A0A2L0XAC5</accession>
<dbReference type="InterPro" id="IPR014861">
    <property type="entry name" value="CNP1-like_dom"/>
</dbReference>
<gene>
    <name evidence="1" type="ORF">DDF84_015705</name>
</gene>
<proteinExistence type="predicted"/>
<organism evidence="1 2">
    <name type="scientific">Cupriavidus metallidurans</name>
    <dbReference type="NCBI Taxonomy" id="119219"/>
    <lineage>
        <taxon>Bacteria</taxon>
        <taxon>Pseudomonadati</taxon>
        <taxon>Pseudomonadota</taxon>
        <taxon>Betaproteobacteria</taxon>
        <taxon>Burkholderiales</taxon>
        <taxon>Burkholderiaceae</taxon>
        <taxon>Cupriavidus</taxon>
    </lineage>
</organism>
<dbReference type="OrthoDB" id="7066954at2"/>
<dbReference type="Pfam" id="PF08750">
    <property type="entry name" value="CNP1"/>
    <property type="match status" value="1"/>
</dbReference>
<dbReference type="Proteomes" id="UP000253772">
    <property type="component" value="Chromosome c1"/>
</dbReference>
<reference evidence="1 2" key="1">
    <citation type="submission" date="2019-03" db="EMBL/GenBank/DDBJ databases">
        <title>Comparative insights into the high quality Complete genome sequence of highly metal resistant Cupriavidus metallidurans strain BS1 isolated from a gold-copper mine.</title>
        <authorList>
            <person name="Mazhar H.S."/>
            <person name="Rensing C."/>
        </authorList>
    </citation>
    <scope>NUCLEOTIDE SEQUENCE [LARGE SCALE GENOMIC DNA]</scope>
    <source>
        <strain evidence="1 2">BS1</strain>
    </source>
</reference>
<dbReference type="PROSITE" id="PS51257">
    <property type="entry name" value="PROKAR_LIPOPROTEIN"/>
    <property type="match status" value="1"/>
</dbReference>